<dbReference type="EMBL" id="FOOY01000015">
    <property type="protein sequence ID" value="SFG62500.1"/>
    <property type="molecule type" value="Genomic_DNA"/>
</dbReference>
<dbReference type="PANTHER" id="PTHR42915">
    <property type="entry name" value="HYPOTHETICAL 460 KDA PROTEIN IN FEUA-SIGW INTERGENIC REGION [PRECURSOR]"/>
    <property type="match status" value="1"/>
</dbReference>
<dbReference type="AlphaFoldDB" id="A0A1I2TCD3"/>
<feature type="domain" description="Peptidoglycan beta-N-acetylmuramidase NamZ C-terminal" evidence="2">
    <location>
        <begin position="226"/>
        <end position="380"/>
    </location>
</feature>
<evidence type="ECO:0000313" key="3">
    <source>
        <dbReference type="EMBL" id="SFG62500.1"/>
    </source>
</evidence>
<accession>A0A1I2TCD3</accession>
<dbReference type="PANTHER" id="PTHR42915:SF1">
    <property type="entry name" value="PEPTIDOGLYCAN BETA-N-ACETYLMURAMIDASE NAMZ"/>
    <property type="match status" value="1"/>
</dbReference>
<dbReference type="Proteomes" id="UP000198752">
    <property type="component" value="Unassembled WGS sequence"/>
</dbReference>
<name>A0A1I2TCD3_9BACL</name>
<dbReference type="Pfam" id="PF07075">
    <property type="entry name" value="NamZ_N"/>
    <property type="match status" value="1"/>
</dbReference>
<proteinExistence type="predicted"/>
<sequence length="380" mass="42153">MIQLGIETLLREQLDILRGKRIGLLTNMIGLDSTLTSTIDLLYNEPTVHLTALFGPEHGIRGDGVEGAEIASYTDPKTGLPVYSLYGKTRKPTIGMLDNIDSIVVDLQDIGVRYYTFISTLSLVMEACMETGKEVIVLDRPNPIGSFREGNILKKELSSFIGMHSIPNRHGLTIGELAQLYKYEFGLNCPLAIIPMKGWVRTMYHSETGLIWVQPSPNATGESMVVLYPGMCFIEGTNLSEGRGTTRPFEVVGAPFINSTALANAFNNLGLLGVIARPTSFVPTYSKFKGELCLGIQLHITDKRIFQSYKSGLSVLGLIASMYPSSFHFLGEGQRCTFNLLAGTTKLQSMILDNKFDCFFDECEEECRAFEHKTTTYFIY</sequence>
<evidence type="ECO:0000259" key="2">
    <source>
        <dbReference type="Pfam" id="PF20732"/>
    </source>
</evidence>
<dbReference type="InterPro" id="IPR048502">
    <property type="entry name" value="NamZ_N"/>
</dbReference>
<dbReference type="RefSeq" id="WP_245734217.1">
    <property type="nucleotide sequence ID" value="NZ_FOOY01000015.1"/>
</dbReference>
<dbReference type="InterPro" id="IPR048503">
    <property type="entry name" value="NamZ_C"/>
</dbReference>
<dbReference type="PIRSF" id="PIRSF016719">
    <property type="entry name" value="UCP016719"/>
    <property type="match status" value="1"/>
</dbReference>
<protein>
    <submittedName>
        <fullName evidence="3">Uncharacterized conserved protein YbbC, DUF1343 family</fullName>
    </submittedName>
</protein>
<keyword evidence="4" id="KW-1185">Reference proteome</keyword>
<dbReference type="InterPro" id="IPR008302">
    <property type="entry name" value="NamZ"/>
</dbReference>
<reference evidence="4" key="1">
    <citation type="submission" date="2016-10" db="EMBL/GenBank/DDBJ databases">
        <authorList>
            <person name="Varghese N."/>
            <person name="Submissions S."/>
        </authorList>
    </citation>
    <scope>NUCLEOTIDE SEQUENCE [LARGE SCALE GENOMIC DNA]</scope>
    <source>
        <strain evidence="4">ATCC 700379</strain>
    </source>
</reference>
<evidence type="ECO:0000259" key="1">
    <source>
        <dbReference type="Pfam" id="PF07075"/>
    </source>
</evidence>
<gene>
    <name evidence="3" type="ORF">SAMN02982927_02236</name>
</gene>
<feature type="domain" description="Peptidoglycan beta-N-acetylmuramidase NamZ N-terminal" evidence="1">
    <location>
        <begin position="22"/>
        <end position="219"/>
    </location>
</feature>
<dbReference type="GO" id="GO:0033922">
    <property type="term" value="F:peptidoglycan beta-N-acetylmuramidase activity"/>
    <property type="evidence" value="ECO:0007669"/>
    <property type="project" value="InterPro"/>
</dbReference>
<dbReference type="Pfam" id="PF20732">
    <property type="entry name" value="NamZ_C"/>
    <property type="match status" value="1"/>
</dbReference>
<dbReference type="Gene3D" id="3.90.1150.140">
    <property type="match status" value="1"/>
</dbReference>
<dbReference type="Gene3D" id="3.40.50.12170">
    <property type="entry name" value="Uncharacterised protein PF07075, DUF1343"/>
    <property type="match status" value="1"/>
</dbReference>
<organism evidence="3 4">
    <name type="scientific">Sporolactobacillus nakayamae</name>
    <dbReference type="NCBI Taxonomy" id="269670"/>
    <lineage>
        <taxon>Bacteria</taxon>
        <taxon>Bacillati</taxon>
        <taxon>Bacillota</taxon>
        <taxon>Bacilli</taxon>
        <taxon>Bacillales</taxon>
        <taxon>Sporolactobacillaceae</taxon>
        <taxon>Sporolactobacillus</taxon>
    </lineage>
</organism>
<dbReference type="STRING" id="269670.SAMN02982927_02236"/>
<evidence type="ECO:0000313" key="4">
    <source>
        <dbReference type="Proteomes" id="UP000198752"/>
    </source>
</evidence>